<reference evidence="2 3" key="1">
    <citation type="submission" date="2018-10" db="EMBL/GenBank/DDBJ databases">
        <title>The genome of Lysobacter enzymogenes OH11.</title>
        <authorList>
            <person name="Liu F."/>
            <person name="Zhao Y."/>
            <person name="Qian G."/>
            <person name="Chen Y."/>
            <person name="Xu H."/>
        </authorList>
    </citation>
    <scope>NUCLEOTIDE SEQUENCE [LARGE SCALE GENOMIC DNA]</scope>
    <source>
        <strain evidence="2 3">OH11</strain>
    </source>
</reference>
<comment type="caution">
    <text evidence="2">The sequence shown here is derived from an EMBL/GenBank/DDBJ whole genome shotgun (WGS) entry which is preliminary data.</text>
</comment>
<feature type="region of interest" description="Disordered" evidence="1">
    <location>
        <begin position="87"/>
        <end position="118"/>
    </location>
</feature>
<organism evidence="2 3">
    <name type="scientific">Lysobacter enzymogenes</name>
    <dbReference type="NCBI Taxonomy" id="69"/>
    <lineage>
        <taxon>Bacteria</taxon>
        <taxon>Pseudomonadati</taxon>
        <taxon>Pseudomonadota</taxon>
        <taxon>Gammaproteobacteria</taxon>
        <taxon>Lysobacterales</taxon>
        <taxon>Lysobacteraceae</taxon>
        <taxon>Lysobacter</taxon>
    </lineage>
</organism>
<dbReference type="Proteomes" id="UP000275910">
    <property type="component" value="Unassembled WGS sequence"/>
</dbReference>
<sequence length="118" mass="12628">MPERDDKIEIENAVSPGHRQRVDRAKYTAMRDALLAVLPAAAPGLSVAEAKQALLARLPEALFPGGAKAGWWMKAVQLDLEAKGTIERAPGKPARLFKPAARSPRRARAASPPDAGRA</sequence>
<evidence type="ECO:0000313" key="2">
    <source>
        <dbReference type="EMBL" id="ROU09409.1"/>
    </source>
</evidence>
<evidence type="ECO:0000256" key="1">
    <source>
        <dbReference type="SAM" id="MobiDB-lite"/>
    </source>
</evidence>
<dbReference type="Pfam" id="PF22278">
    <property type="entry name" value="DUF6958"/>
    <property type="match status" value="1"/>
</dbReference>
<proteinExistence type="predicted"/>
<accession>A0A3N2RPS9</accession>
<dbReference type="RefSeq" id="WP_123645623.1">
    <property type="nucleotide sequence ID" value="NZ_RCTY01000001.1"/>
</dbReference>
<protein>
    <submittedName>
        <fullName evidence="2">Uncharacterized protein</fullName>
    </submittedName>
</protein>
<dbReference type="InterPro" id="IPR054233">
    <property type="entry name" value="DUF6958"/>
</dbReference>
<name>A0A3N2RPS9_LYSEN</name>
<dbReference type="EMBL" id="RCTY01000001">
    <property type="protein sequence ID" value="ROU09409.1"/>
    <property type="molecule type" value="Genomic_DNA"/>
</dbReference>
<gene>
    <name evidence="2" type="ORF">D9T17_00840</name>
</gene>
<feature type="region of interest" description="Disordered" evidence="1">
    <location>
        <begin position="1"/>
        <end position="20"/>
    </location>
</feature>
<dbReference type="AlphaFoldDB" id="A0A3N2RPS9"/>
<evidence type="ECO:0000313" key="3">
    <source>
        <dbReference type="Proteomes" id="UP000275910"/>
    </source>
</evidence>
<feature type="compositionally biased region" description="Low complexity" evidence="1">
    <location>
        <begin position="109"/>
        <end position="118"/>
    </location>
</feature>
<feature type="compositionally biased region" description="Basic and acidic residues" evidence="1">
    <location>
        <begin position="1"/>
        <end position="10"/>
    </location>
</feature>